<dbReference type="EMBL" id="JACHLE010000003">
    <property type="protein sequence ID" value="MBB4807118.1"/>
    <property type="molecule type" value="Genomic_DNA"/>
</dbReference>
<proteinExistence type="predicted"/>
<sequence>MNRFKLNNAKALEKSIKSFDNPILKKAAMQVIEGEMGGWTQHSSWTKHSKEKVYLLEAGE</sequence>
<accession>A0A840KGH5</accession>
<evidence type="ECO:0000313" key="1">
    <source>
        <dbReference type="EMBL" id="MBB4807118.1"/>
    </source>
</evidence>
<comment type="caution">
    <text evidence="1">The sequence shown here is derived from an EMBL/GenBank/DDBJ whole genome shotgun (WGS) entry which is preliminary data.</text>
</comment>
<dbReference type="Proteomes" id="UP000592180">
    <property type="component" value="Unassembled WGS sequence"/>
</dbReference>
<name>A0A840KGH5_9FLAO</name>
<evidence type="ECO:0000313" key="2">
    <source>
        <dbReference type="Proteomes" id="UP000592180"/>
    </source>
</evidence>
<dbReference type="RefSeq" id="WP_184189746.1">
    <property type="nucleotide sequence ID" value="NZ_JACHLE010000003.1"/>
</dbReference>
<dbReference type="AlphaFoldDB" id="A0A840KGH5"/>
<protein>
    <submittedName>
        <fullName evidence="1">Uncharacterized protein</fullName>
    </submittedName>
</protein>
<organism evidence="1 2">
    <name type="scientific">Chryseobacterium defluvii</name>
    <dbReference type="NCBI Taxonomy" id="160396"/>
    <lineage>
        <taxon>Bacteria</taxon>
        <taxon>Pseudomonadati</taxon>
        <taxon>Bacteroidota</taxon>
        <taxon>Flavobacteriia</taxon>
        <taxon>Flavobacteriales</taxon>
        <taxon>Weeksellaceae</taxon>
        <taxon>Chryseobacterium group</taxon>
        <taxon>Chryseobacterium</taxon>
    </lineage>
</organism>
<gene>
    <name evidence="1" type="ORF">HNP38_002422</name>
</gene>
<reference evidence="1 2" key="1">
    <citation type="submission" date="2020-08" db="EMBL/GenBank/DDBJ databases">
        <title>Functional genomics of gut bacteria from endangered species of beetles.</title>
        <authorList>
            <person name="Carlos-Shanley C."/>
        </authorList>
    </citation>
    <scope>NUCLEOTIDE SEQUENCE [LARGE SCALE GENOMIC DNA]</scope>
    <source>
        <strain evidence="1 2">S00151</strain>
    </source>
</reference>
<keyword evidence="2" id="KW-1185">Reference proteome</keyword>